<dbReference type="EMBL" id="CABVMM010000003">
    <property type="protein sequence ID" value="VVU99549.1"/>
    <property type="molecule type" value="Genomic_DNA"/>
</dbReference>
<organism evidence="1 2">
    <name type="scientific">Mesonia oceanica</name>
    <dbReference type="NCBI Taxonomy" id="2687242"/>
    <lineage>
        <taxon>Bacteria</taxon>
        <taxon>Pseudomonadati</taxon>
        <taxon>Bacteroidota</taxon>
        <taxon>Flavobacteriia</taxon>
        <taxon>Flavobacteriales</taxon>
        <taxon>Flavobacteriaceae</taxon>
        <taxon>Mesonia</taxon>
    </lineage>
</organism>
<gene>
    <name evidence="1" type="primary">cbpM</name>
    <name evidence="1" type="ORF">FVB9532_00804</name>
</gene>
<evidence type="ECO:0000313" key="1">
    <source>
        <dbReference type="EMBL" id="VVU99549.1"/>
    </source>
</evidence>
<comment type="caution">
    <text evidence="1">The sequence shown here is derived from an EMBL/GenBank/DDBJ whole genome shotgun (WGS) entry which is preliminary data.</text>
</comment>
<sequence>MKSEDYIEITEICTYYKVEQHFIEQLRDSGFLELVVIQQKDYLPYRFIPKFEKLRRLHYELDINLEGLEAIETLLEKVEELQETNRKLKNRLSLYE</sequence>
<reference evidence="1" key="1">
    <citation type="submission" date="2019-09" db="EMBL/GenBank/DDBJ databases">
        <authorList>
            <person name="Rodrigo-Torres L."/>
            <person name="Arahal R. D."/>
            <person name="Lucena T."/>
        </authorList>
    </citation>
    <scope>NUCLEOTIDE SEQUENCE</scope>
    <source>
        <strain evidence="1">ISS653</strain>
    </source>
</reference>
<evidence type="ECO:0000313" key="2">
    <source>
        <dbReference type="Proteomes" id="UP000356253"/>
    </source>
</evidence>
<accession>A0AC61Y506</accession>
<dbReference type="Proteomes" id="UP000356253">
    <property type="component" value="Unassembled WGS sequence"/>
</dbReference>
<protein>
    <submittedName>
        <fullName evidence="1">Chaperone modulatory protein CbpM</fullName>
    </submittedName>
</protein>
<proteinExistence type="predicted"/>
<keyword evidence="2" id="KW-1185">Reference proteome</keyword>
<name>A0AC61Y506_9FLAO</name>